<keyword evidence="2" id="KW-0808">Transferase</keyword>
<protein>
    <recommendedName>
        <fullName evidence="5">Adenosylmethionine-8-amino-7-oxononanoate aminotransferase</fullName>
    </recommendedName>
</protein>
<evidence type="ECO:0000313" key="3">
    <source>
        <dbReference type="EMBL" id="MFC4296340.1"/>
    </source>
</evidence>
<organism evidence="3 4">
    <name type="scientific">Novosphingobium tardum</name>
    <dbReference type="NCBI Taxonomy" id="1538021"/>
    <lineage>
        <taxon>Bacteria</taxon>
        <taxon>Pseudomonadati</taxon>
        <taxon>Pseudomonadota</taxon>
        <taxon>Alphaproteobacteria</taxon>
        <taxon>Sphingomonadales</taxon>
        <taxon>Sphingomonadaceae</taxon>
        <taxon>Novosphingobium</taxon>
    </lineage>
</organism>
<dbReference type="InterPro" id="IPR015424">
    <property type="entry name" value="PyrdxlP-dep_Trfase"/>
</dbReference>
<dbReference type="RefSeq" id="WP_379539911.1">
    <property type="nucleotide sequence ID" value="NZ_JBHSDR010000008.1"/>
</dbReference>
<evidence type="ECO:0000256" key="2">
    <source>
        <dbReference type="ARBA" id="ARBA00022679"/>
    </source>
</evidence>
<evidence type="ECO:0000313" key="4">
    <source>
        <dbReference type="Proteomes" id="UP001595828"/>
    </source>
</evidence>
<evidence type="ECO:0000256" key="1">
    <source>
        <dbReference type="ARBA" id="ARBA00022576"/>
    </source>
</evidence>
<dbReference type="PANTHER" id="PTHR42684:SF3">
    <property type="entry name" value="ADENOSYLMETHIONINE-8-AMINO-7-OXONONANOATE AMINOTRANSFERASE"/>
    <property type="match status" value="1"/>
</dbReference>
<gene>
    <name evidence="3" type="ORF">ACFO0A_14880</name>
</gene>
<dbReference type="SUPFAM" id="SSF53383">
    <property type="entry name" value="PLP-dependent transferases"/>
    <property type="match status" value="1"/>
</dbReference>
<keyword evidence="1" id="KW-0032">Aminotransferase</keyword>
<dbReference type="InterPro" id="IPR015422">
    <property type="entry name" value="PyrdxlP-dep_Trfase_small"/>
</dbReference>
<reference evidence="4" key="1">
    <citation type="journal article" date="2019" name="Int. J. Syst. Evol. Microbiol.">
        <title>The Global Catalogue of Microorganisms (GCM) 10K type strain sequencing project: providing services to taxonomists for standard genome sequencing and annotation.</title>
        <authorList>
            <consortium name="The Broad Institute Genomics Platform"/>
            <consortium name="The Broad Institute Genome Sequencing Center for Infectious Disease"/>
            <person name="Wu L."/>
            <person name="Ma J."/>
        </authorList>
    </citation>
    <scope>NUCLEOTIDE SEQUENCE [LARGE SCALE GENOMIC DNA]</scope>
    <source>
        <strain evidence="4">CGMCC 1.12989</strain>
    </source>
</reference>
<dbReference type="PANTHER" id="PTHR42684">
    <property type="entry name" value="ADENOSYLMETHIONINE-8-AMINO-7-OXONONANOATE AMINOTRANSFERASE"/>
    <property type="match status" value="1"/>
</dbReference>
<proteinExistence type="predicted"/>
<accession>A0ABV8RSG0</accession>
<dbReference type="EMBL" id="JBHSDR010000008">
    <property type="protein sequence ID" value="MFC4296340.1"/>
    <property type="molecule type" value="Genomic_DNA"/>
</dbReference>
<dbReference type="Gene3D" id="3.90.1150.10">
    <property type="entry name" value="Aspartate Aminotransferase, domain 1"/>
    <property type="match status" value="1"/>
</dbReference>
<evidence type="ECO:0008006" key="5">
    <source>
        <dbReference type="Google" id="ProtNLM"/>
    </source>
</evidence>
<dbReference type="Proteomes" id="UP001595828">
    <property type="component" value="Unassembled WGS sequence"/>
</dbReference>
<sequence length="73" mass="7900">MRGARRLGTIAAFEVDSDAGGYLSTIAPRLMAFCQQRGVLIRPLADTVYVMPPYCISDADLGAVYDAVAEFIE</sequence>
<keyword evidence="4" id="KW-1185">Reference proteome</keyword>
<name>A0ABV8RSG0_9SPHN</name>
<comment type="caution">
    <text evidence="3">The sequence shown here is derived from an EMBL/GenBank/DDBJ whole genome shotgun (WGS) entry which is preliminary data.</text>
</comment>